<dbReference type="PANTHER" id="PTHR22907">
    <property type="entry name" value="GH04558P"/>
    <property type="match status" value="1"/>
</dbReference>
<feature type="chain" id="PRO_5041241390" description="ZP domain-containing protein" evidence="2">
    <location>
        <begin position="25"/>
        <end position="301"/>
    </location>
</feature>
<name>A0AA39FRD9_MICHY</name>
<reference evidence="4" key="2">
    <citation type="submission" date="2023-03" db="EMBL/GenBank/DDBJ databases">
        <authorList>
            <person name="Inwood S.N."/>
            <person name="Skelly J.G."/>
            <person name="Guhlin J."/>
            <person name="Harrop T.W.R."/>
            <person name="Goldson S.G."/>
            <person name="Dearden P.K."/>
        </authorList>
    </citation>
    <scope>NUCLEOTIDE SEQUENCE</scope>
    <source>
        <strain evidence="4">Lincoln</strain>
        <tissue evidence="4">Whole body</tissue>
    </source>
</reference>
<evidence type="ECO:0000256" key="2">
    <source>
        <dbReference type="SAM" id="SignalP"/>
    </source>
</evidence>
<evidence type="ECO:0000313" key="4">
    <source>
        <dbReference type="EMBL" id="KAK0174288.1"/>
    </source>
</evidence>
<feature type="domain" description="ZP" evidence="3">
    <location>
        <begin position="70"/>
        <end position="293"/>
    </location>
</feature>
<dbReference type="PROSITE" id="PS51034">
    <property type="entry name" value="ZP_2"/>
    <property type="match status" value="1"/>
</dbReference>
<evidence type="ECO:0000256" key="1">
    <source>
        <dbReference type="ARBA" id="ARBA00022729"/>
    </source>
</evidence>
<dbReference type="InterPro" id="IPR001507">
    <property type="entry name" value="ZP_dom"/>
</dbReference>
<dbReference type="EMBL" id="JAQQBR010000032">
    <property type="protein sequence ID" value="KAK0174288.1"/>
    <property type="molecule type" value="Genomic_DNA"/>
</dbReference>
<dbReference type="Proteomes" id="UP001168972">
    <property type="component" value="Unassembled WGS sequence"/>
</dbReference>
<proteinExistence type="predicted"/>
<feature type="signal peptide" evidence="2">
    <location>
        <begin position="1"/>
        <end position="24"/>
    </location>
</feature>
<comment type="caution">
    <text evidence="4">The sequence shown here is derived from an EMBL/GenBank/DDBJ whole genome shotgun (WGS) entry which is preliminary data.</text>
</comment>
<accession>A0AA39FRD9</accession>
<evidence type="ECO:0000313" key="5">
    <source>
        <dbReference type="Proteomes" id="UP001168972"/>
    </source>
</evidence>
<dbReference type="AlphaFoldDB" id="A0AA39FRD9"/>
<reference evidence="4" key="1">
    <citation type="journal article" date="2023" name="bioRxiv">
        <title>Scaffold-level genome assemblies of two parasitoid biocontrol wasps reveal the parthenogenesis mechanism and an associated novel virus.</title>
        <authorList>
            <person name="Inwood S."/>
            <person name="Skelly J."/>
            <person name="Guhlin J."/>
            <person name="Harrop T."/>
            <person name="Goldson S."/>
            <person name="Dearden P."/>
        </authorList>
    </citation>
    <scope>NUCLEOTIDE SEQUENCE</scope>
    <source>
        <strain evidence="4">Lincoln</strain>
        <tissue evidence="4">Whole body</tissue>
    </source>
</reference>
<keyword evidence="5" id="KW-1185">Reference proteome</keyword>
<keyword evidence="1 2" id="KW-0732">Signal</keyword>
<organism evidence="4 5">
    <name type="scientific">Microctonus hyperodae</name>
    <name type="common">Parasitoid wasp</name>
    <dbReference type="NCBI Taxonomy" id="165561"/>
    <lineage>
        <taxon>Eukaryota</taxon>
        <taxon>Metazoa</taxon>
        <taxon>Ecdysozoa</taxon>
        <taxon>Arthropoda</taxon>
        <taxon>Hexapoda</taxon>
        <taxon>Insecta</taxon>
        <taxon>Pterygota</taxon>
        <taxon>Neoptera</taxon>
        <taxon>Endopterygota</taxon>
        <taxon>Hymenoptera</taxon>
        <taxon>Apocrita</taxon>
        <taxon>Ichneumonoidea</taxon>
        <taxon>Braconidae</taxon>
        <taxon>Euphorinae</taxon>
        <taxon>Microctonus</taxon>
    </lineage>
</organism>
<dbReference type="PANTHER" id="PTHR22907:SF54">
    <property type="entry name" value="GH04558P"/>
    <property type="match status" value="1"/>
</dbReference>
<dbReference type="InterPro" id="IPR051962">
    <property type="entry name" value="Cuticlin"/>
</dbReference>
<evidence type="ECO:0000259" key="3">
    <source>
        <dbReference type="PROSITE" id="PS51034"/>
    </source>
</evidence>
<dbReference type="SMART" id="SM00241">
    <property type="entry name" value="ZP"/>
    <property type="match status" value="1"/>
</dbReference>
<gene>
    <name evidence="4" type="ORF">PV327_011015</name>
</gene>
<protein>
    <recommendedName>
        <fullName evidence="3">ZP domain-containing protein</fullName>
    </recommendedName>
</protein>
<sequence length="301" mass="33916">MSMERLKNLIILSAFIFLAVSSSSESTKRSIDSSDYDFDQMSYETPLDSGTSSSYASSEECRERITCYVDCKLDGVSIILSHNKRNGEFFVEGYLQDSKCNGTFTPNSTTSFLNISFGECGLKRTSIVRWNITVLPRKLILDNEAVTIPMECQYPVHNSTVSHNVSQSKVSYKHDHFTNRTEPPKPKYNITIISTNNKMSAVIQITPKVEGARAENCFITNGSQEKYNLTNEIGCPIDHRLFPGWKWNRDSSTLTATYTAFSLKNGPTNLYCNVVSCFDFSCIAKCPKEDSSHRKCKENSH</sequence>